<name>A0ABS5F3C9_9PROT</name>
<dbReference type="Proteomes" id="UP001196870">
    <property type="component" value="Unassembled WGS sequence"/>
</dbReference>
<organism evidence="8 9">
    <name type="scientific">Plastoroseomonas hellenica</name>
    <dbReference type="NCBI Taxonomy" id="2687306"/>
    <lineage>
        <taxon>Bacteria</taxon>
        <taxon>Pseudomonadati</taxon>
        <taxon>Pseudomonadota</taxon>
        <taxon>Alphaproteobacteria</taxon>
        <taxon>Acetobacterales</taxon>
        <taxon>Acetobacteraceae</taxon>
        <taxon>Plastoroseomonas</taxon>
    </lineage>
</organism>
<evidence type="ECO:0000256" key="4">
    <source>
        <dbReference type="ARBA" id="ARBA00022705"/>
    </source>
</evidence>
<evidence type="ECO:0000256" key="1">
    <source>
        <dbReference type="ARBA" id="ARBA00012417"/>
    </source>
</evidence>
<evidence type="ECO:0000256" key="6">
    <source>
        <dbReference type="ARBA" id="ARBA00034754"/>
    </source>
</evidence>
<dbReference type="EC" id="2.7.7.7" evidence="1"/>
<gene>
    <name evidence="8" type="ORF">GXW71_21895</name>
</gene>
<keyword evidence="5" id="KW-0239">DNA-directed DNA polymerase</keyword>
<keyword evidence="2" id="KW-0808">Transferase</keyword>
<dbReference type="RefSeq" id="WP_211854811.1">
    <property type="nucleotide sequence ID" value="NZ_JAAGBB010000029.1"/>
</dbReference>
<comment type="caution">
    <text evidence="8">The sequence shown here is derived from an EMBL/GenBank/DDBJ whole genome shotgun (WGS) entry which is preliminary data.</text>
</comment>
<dbReference type="PANTHER" id="PTHR34388">
    <property type="entry name" value="DNA POLYMERASE III SUBUNIT DELTA"/>
    <property type="match status" value="1"/>
</dbReference>
<evidence type="ECO:0000313" key="9">
    <source>
        <dbReference type="Proteomes" id="UP001196870"/>
    </source>
</evidence>
<evidence type="ECO:0000256" key="3">
    <source>
        <dbReference type="ARBA" id="ARBA00022695"/>
    </source>
</evidence>
<dbReference type="EMBL" id="JAAGBB010000029">
    <property type="protein sequence ID" value="MBR0667029.1"/>
    <property type="molecule type" value="Genomic_DNA"/>
</dbReference>
<dbReference type="SUPFAM" id="SSF52540">
    <property type="entry name" value="P-loop containing nucleoside triphosphate hydrolases"/>
    <property type="match status" value="1"/>
</dbReference>
<evidence type="ECO:0000256" key="2">
    <source>
        <dbReference type="ARBA" id="ARBA00022679"/>
    </source>
</evidence>
<comment type="similarity">
    <text evidence="6">Belongs to the DNA polymerase HolA subunit family.</text>
</comment>
<dbReference type="Gene3D" id="1.20.272.10">
    <property type="match status" value="1"/>
</dbReference>
<proteinExistence type="inferred from homology"/>
<dbReference type="NCBIfam" id="TIGR01128">
    <property type="entry name" value="holA"/>
    <property type="match status" value="1"/>
</dbReference>
<accession>A0ABS5F3C9</accession>
<dbReference type="Gene3D" id="1.10.8.60">
    <property type="match status" value="1"/>
</dbReference>
<keyword evidence="3" id="KW-0548">Nucleotidyltransferase</keyword>
<evidence type="ECO:0000256" key="5">
    <source>
        <dbReference type="ARBA" id="ARBA00022932"/>
    </source>
</evidence>
<dbReference type="PANTHER" id="PTHR34388:SF1">
    <property type="entry name" value="DNA POLYMERASE III SUBUNIT DELTA"/>
    <property type="match status" value="1"/>
</dbReference>
<sequence length="339" mass="34911">MAKLDARRIQGFLADPGTVRVVLLHGEDQGLVRERAEALLRVVAEGDAFRMVDIAREAAAKDPGLLAAEASTPALTGGRRAVRVRDATDGLANAAKAACEGKGPGLVLLEAGELAGNKGLRAALEKHDAAAVIACYPETGAALAGAIAAILKDLGVTAEPAALGWLAERLGDDRMLMRRELEKLALFAGADADITEEDAAACIAGGAALDMDEALLAATAGDVTLTDRALDAAFAEGANAVQLVRGALRHLQRMQAAALAVAGGARPGDALAGLRPPVFFKHRPAMERALRLWPLASLETAGAALLEAERRTKTTGLPDVAVARSAVLAIARMAAARAR</sequence>
<evidence type="ECO:0000313" key="8">
    <source>
        <dbReference type="EMBL" id="MBR0667029.1"/>
    </source>
</evidence>
<protein>
    <recommendedName>
        <fullName evidence="1">DNA-directed DNA polymerase</fullName>
        <ecNumber evidence="1">2.7.7.7</ecNumber>
    </recommendedName>
</protein>
<dbReference type="InterPro" id="IPR027417">
    <property type="entry name" value="P-loop_NTPase"/>
</dbReference>
<keyword evidence="9" id="KW-1185">Reference proteome</keyword>
<dbReference type="SUPFAM" id="SSF48019">
    <property type="entry name" value="post-AAA+ oligomerization domain-like"/>
    <property type="match status" value="1"/>
</dbReference>
<evidence type="ECO:0000256" key="7">
    <source>
        <dbReference type="ARBA" id="ARBA00049244"/>
    </source>
</evidence>
<keyword evidence="4" id="KW-0235">DNA replication</keyword>
<dbReference type="InterPro" id="IPR008921">
    <property type="entry name" value="DNA_pol3_clamp-load_cplx_C"/>
</dbReference>
<comment type="catalytic activity">
    <reaction evidence="7">
        <text>DNA(n) + a 2'-deoxyribonucleoside 5'-triphosphate = DNA(n+1) + diphosphate</text>
        <dbReference type="Rhea" id="RHEA:22508"/>
        <dbReference type="Rhea" id="RHEA-COMP:17339"/>
        <dbReference type="Rhea" id="RHEA-COMP:17340"/>
        <dbReference type="ChEBI" id="CHEBI:33019"/>
        <dbReference type="ChEBI" id="CHEBI:61560"/>
        <dbReference type="ChEBI" id="CHEBI:173112"/>
        <dbReference type="EC" id="2.7.7.7"/>
    </reaction>
</comment>
<dbReference type="InterPro" id="IPR005790">
    <property type="entry name" value="DNA_polIII_delta"/>
</dbReference>
<reference evidence="9" key="1">
    <citation type="journal article" date="2021" name="Syst. Appl. Microbiol.">
        <title>Roseomonas hellenica sp. nov., isolated from roots of wild-growing Alkanna tinctoria.</title>
        <authorList>
            <person name="Rat A."/>
            <person name="Naranjo H.D."/>
            <person name="Lebbe L."/>
            <person name="Cnockaert M."/>
            <person name="Krigas N."/>
            <person name="Grigoriadou K."/>
            <person name="Maloupa E."/>
            <person name="Willems A."/>
        </authorList>
    </citation>
    <scope>NUCLEOTIDE SEQUENCE [LARGE SCALE GENOMIC DNA]</scope>
    <source>
        <strain evidence="9">LMG 31523</strain>
    </source>
</reference>